<evidence type="ECO:0000256" key="1">
    <source>
        <dbReference type="ARBA" id="ARBA00006227"/>
    </source>
</evidence>
<dbReference type="InterPro" id="IPR036899">
    <property type="entry name" value="Ribosomal_uL13_sf"/>
</dbReference>
<dbReference type="OrthoDB" id="9801330at2"/>
<evidence type="ECO:0000256" key="2">
    <source>
        <dbReference type="ARBA" id="ARBA00022980"/>
    </source>
</evidence>
<accession>A0A1U7NJH4</accession>
<dbReference type="PIRSF" id="PIRSF002181">
    <property type="entry name" value="Ribosomal_L13"/>
    <property type="match status" value="1"/>
</dbReference>
<dbReference type="GO" id="GO:0017148">
    <property type="term" value="P:negative regulation of translation"/>
    <property type="evidence" value="ECO:0007669"/>
    <property type="project" value="TreeGrafter"/>
</dbReference>
<dbReference type="PANTHER" id="PTHR11545:SF2">
    <property type="entry name" value="LARGE RIBOSOMAL SUBUNIT PROTEIN UL13M"/>
    <property type="match status" value="1"/>
</dbReference>
<organism evidence="6 7">
    <name type="scientific">Dubosiella newyorkensis</name>
    <dbReference type="NCBI Taxonomy" id="1862672"/>
    <lineage>
        <taxon>Bacteria</taxon>
        <taxon>Bacillati</taxon>
        <taxon>Bacillota</taxon>
        <taxon>Erysipelotrichia</taxon>
        <taxon>Erysipelotrichales</taxon>
        <taxon>Erysipelotrichaceae</taxon>
        <taxon>Dubosiella</taxon>
    </lineage>
</organism>
<dbReference type="GO" id="GO:0022625">
    <property type="term" value="C:cytosolic large ribosomal subunit"/>
    <property type="evidence" value="ECO:0007669"/>
    <property type="project" value="TreeGrafter"/>
</dbReference>
<sequence length="145" mass="16435">MRQTTMAKPAEVKRTWYVVDGEGQTLGRLATTCAHVLRGKHKPTYTPNVDCGDYVIVINADKVEMTGNKLNTEKYYNHSGYFGGLRTRTAKEMKQKYPVEWVERAIQGMLPHTKLGDQMRGHLYVYTGSEHPHAAQKPVELKVKG</sequence>
<dbReference type="InterPro" id="IPR005823">
    <property type="entry name" value="Ribosomal_uL13_bac-type"/>
</dbReference>
<keyword evidence="7" id="KW-1185">Reference proteome</keyword>
<dbReference type="GO" id="GO:0003729">
    <property type="term" value="F:mRNA binding"/>
    <property type="evidence" value="ECO:0007669"/>
    <property type="project" value="TreeGrafter"/>
</dbReference>
<gene>
    <name evidence="5" type="primary">rplM</name>
    <name evidence="6" type="ORF">BO225_11730</name>
</gene>
<dbReference type="STRING" id="1862672.BO225_11730"/>
<reference evidence="6 7" key="1">
    <citation type="submission" date="2016-11" db="EMBL/GenBank/DDBJ databases">
        <title>Description of two novel members of the family Erysipelotrichaceae: Ileibacterium lipovorans gen. nov., sp. nov. and Dubosiella newyorkensis, gen. nov., sp. nov.</title>
        <authorList>
            <person name="Cox L.M."/>
            <person name="Sohn J."/>
            <person name="Tyrrell K.L."/>
            <person name="Citron D.M."/>
            <person name="Lawson P.A."/>
            <person name="Patel N.B."/>
            <person name="Iizumi T."/>
            <person name="Perez-Perez G.I."/>
            <person name="Goldstein E.J."/>
            <person name="Blaser M.J."/>
        </authorList>
    </citation>
    <scope>NUCLEOTIDE SEQUENCE [LARGE SCALE GENOMIC DNA]</scope>
    <source>
        <strain evidence="6 7">NYU-BL-A4</strain>
    </source>
</reference>
<evidence type="ECO:0000256" key="5">
    <source>
        <dbReference type="HAMAP-Rule" id="MF_01366"/>
    </source>
</evidence>
<dbReference type="SUPFAM" id="SSF52161">
    <property type="entry name" value="Ribosomal protein L13"/>
    <property type="match status" value="1"/>
</dbReference>
<dbReference type="FunFam" id="3.90.1180.10:FF:000001">
    <property type="entry name" value="50S ribosomal protein L13"/>
    <property type="match status" value="1"/>
</dbReference>
<comment type="subunit">
    <text evidence="5">Part of the 50S ribosomal subunit.</text>
</comment>
<dbReference type="CDD" id="cd00392">
    <property type="entry name" value="Ribosomal_L13"/>
    <property type="match status" value="1"/>
</dbReference>
<dbReference type="Pfam" id="PF00572">
    <property type="entry name" value="Ribosomal_L13"/>
    <property type="match status" value="1"/>
</dbReference>
<name>A0A1U7NJH4_9FIRM</name>
<dbReference type="Gene3D" id="3.90.1180.10">
    <property type="entry name" value="Ribosomal protein L13"/>
    <property type="match status" value="1"/>
</dbReference>
<proteinExistence type="inferred from homology"/>
<protein>
    <recommendedName>
        <fullName evidence="4 5">Large ribosomal subunit protein uL13</fullName>
    </recommendedName>
</protein>
<keyword evidence="3 5" id="KW-0687">Ribonucleoprotein</keyword>
<dbReference type="GO" id="GO:0003735">
    <property type="term" value="F:structural constituent of ribosome"/>
    <property type="evidence" value="ECO:0007669"/>
    <property type="project" value="InterPro"/>
</dbReference>
<dbReference type="RefSeq" id="WP_076342407.1">
    <property type="nucleotide sequence ID" value="NZ_CAJTMI010000046.1"/>
</dbReference>
<dbReference type="PANTHER" id="PTHR11545">
    <property type="entry name" value="RIBOSOMAL PROTEIN L13"/>
    <property type="match status" value="1"/>
</dbReference>
<dbReference type="EMBL" id="MPKA01000146">
    <property type="protein sequence ID" value="OLU43662.1"/>
    <property type="molecule type" value="Genomic_DNA"/>
</dbReference>
<comment type="similarity">
    <text evidence="1 5">Belongs to the universal ribosomal protein uL13 family.</text>
</comment>
<evidence type="ECO:0000256" key="3">
    <source>
        <dbReference type="ARBA" id="ARBA00023274"/>
    </source>
</evidence>
<dbReference type="HAMAP" id="MF_01366">
    <property type="entry name" value="Ribosomal_uL13"/>
    <property type="match status" value="1"/>
</dbReference>
<evidence type="ECO:0000256" key="4">
    <source>
        <dbReference type="ARBA" id="ARBA00035201"/>
    </source>
</evidence>
<keyword evidence="2 5" id="KW-0689">Ribosomal protein</keyword>
<evidence type="ECO:0000313" key="6">
    <source>
        <dbReference type="EMBL" id="OLU43662.1"/>
    </source>
</evidence>
<comment type="function">
    <text evidence="5">This protein is one of the early assembly proteins of the 50S ribosomal subunit, although it is not seen to bind rRNA by itself. It is important during the early stages of 50S assembly.</text>
</comment>
<dbReference type="NCBIfam" id="TIGR01066">
    <property type="entry name" value="rplM_bact"/>
    <property type="match status" value="1"/>
</dbReference>
<dbReference type="GO" id="GO:0006412">
    <property type="term" value="P:translation"/>
    <property type="evidence" value="ECO:0007669"/>
    <property type="project" value="UniProtKB-UniRule"/>
</dbReference>
<dbReference type="Proteomes" id="UP000186705">
    <property type="component" value="Unassembled WGS sequence"/>
</dbReference>
<evidence type="ECO:0000313" key="7">
    <source>
        <dbReference type="Proteomes" id="UP000186705"/>
    </source>
</evidence>
<dbReference type="InterPro" id="IPR005822">
    <property type="entry name" value="Ribosomal_uL13"/>
</dbReference>
<comment type="caution">
    <text evidence="6">The sequence shown here is derived from an EMBL/GenBank/DDBJ whole genome shotgun (WGS) entry which is preliminary data.</text>
</comment>
<dbReference type="AlphaFoldDB" id="A0A1U7NJH4"/>
<dbReference type="GeneID" id="78276598"/>